<organism evidence="2 3">
    <name type="scientific">Frankliniella fusca</name>
    <dbReference type="NCBI Taxonomy" id="407009"/>
    <lineage>
        <taxon>Eukaryota</taxon>
        <taxon>Metazoa</taxon>
        <taxon>Ecdysozoa</taxon>
        <taxon>Arthropoda</taxon>
        <taxon>Hexapoda</taxon>
        <taxon>Insecta</taxon>
        <taxon>Pterygota</taxon>
        <taxon>Neoptera</taxon>
        <taxon>Paraneoptera</taxon>
        <taxon>Thysanoptera</taxon>
        <taxon>Terebrantia</taxon>
        <taxon>Thripoidea</taxon>
        <taxon>Thripidae</taxon>
        <taxon>Frankliniella</taxon>
    </lineage>
</organism>
<accession>A0AAE1HXP7</accession>
<comment type="caution">
    <text evidence="2">The sequence shown here is derived from an EMBL/GenBank/DDBJ whole genome shotgun (WGS) entry which is preliminary data.</text>
</comment>
<protein>
    <submittedName>
        <fullName evidence="2">2-dehydropantoate 2-reductase</fullName>
    </submittedName>
</protein>
<name>A0AAE1HXP7_9NEOP</name>
<evidence type="ECO:0000256" key="1">
    <source>
        <dbReference type="SAM" id="MobiDB-lite"/>
    </source>
</evidence>
<dbReference type="EMBL" id="JAHWGI010001401">
    <property type="protein sequence ID" value="KAK3929489.1"/>
    <property type="molecule type" value="Genomic_DNA"/>
</dbReference>
<keyword evidence="3" id="KW-1185">Reference proteome</keyword>
<feature type="region of interest" description="Disordered" evidence="1">
    <location>
        <begin position="73"/>
        <end position="103"/>
    </location>
</feature>
<evidence type="ECO:0000313" key="2">
    <source>
        <dbReference type="EMBL" id="KAK3929489.1"/>
    </source>
</evidence>
<evidence type="ECO:0000313" key="3">
    <source>
        <dbReference type="Proteomes" id="UP001219518"/>
    </source>
</evidence>
<dbReference type="AlphaFoldDB" id="A0AAE1HXP7"/>
<reference evidence="2" key="1">
    <citation type="submission" date="2021-07" db="EMBL/GenBank/DDBJ databases">
        <authorList>
            <person name="Catto M.A."/>
            <person name="Jacobson A."/>
            <person name="Kennedy G."/>
            <person name="Labadie P."/>
            <person name="Hunt B.G."/>
            <person name="Srinivasan R."/>
        </authorList>
    </citation>
    <scope>NUCLEOTIDE SEQUENCE</scope>
    <source>
        <strain evidence="2">PL_HMW_Pooled</strain>
        <tissue evidence="2">Head</tissue>
    </source>
</reference>
<sequence length="103" mass="11530">MCVVMTQVPSALSEDDRKVEIKEEIFEEDIDVSIGIKHFCENLASWEKKEGTTITDTEGTRTEHDHGMNVAKRRSLDSTVSTIAPLPSSYPVKGRQNGIDHQN</sequence>
<dbReference type="Proteomes" id="UP001219518">
    <property type="component" value="Unassembled WGS sequence"/>
</dbReference>
<proteinExistence type="predicted"/>
<reference evidence="2" key="2">
    <citation type="journal article" date="2023" name="BMC Genomics">
        <title>Pest status, molecular evolution, and epigenetic factors derived from the genome assembly of Frankliniella fusca, a thysanopteran phytovirus vector.</title>
        <authorList>
            <person name="Catto M.A."/>
            <person name="Labadie P.E."/>
            <person name="Jacobson A.L."/>
            <person name="Kennedy G.G."/>
            <person name="Srinivasan R."/>
            <person name="Hunt B.G."/>
        </authorList>
    </citation>
    <scope>NUCLEOTIDE SEQUENCE</scope>
    <source>
        <strain evidence="2">PL_HMW_Pooled</strain>
    </source>
</reference>
<gene>
    <name evidence="2" type="ORF">KUF71_003496</name>
</gene>